<evidence type="ECO:0000256" key="1">
    <source>
        <dbReference type="SAM" id="SignalP"/>
    </source>
</evidence>
<proteinExistence type="predicted"/>
<feature type="signal peptide" evidence="1">
    <location>
        <begin position="1"/>
        <end position="24"/>
    </location>
</feature>
<reference evidence="2 3" key="1">
    <citation type="submission" date="2018-08" db="EMBL/GenBank/DDBJ databases">
        <title>Genomic investigation of the strawberry pathogen Phytophthora fragariae indicates pathogenicity is determined by transcriptional variation in three key races.</title>
        <authorList>
            <person name="Adams T.M."/>
            <person name="Armitage A.D."/>
            <person name="Sobczyk M.K."/>
            <person name="Bates H.J."/>
            <person name="Dunwell J.M."/>
            <person name="Nellist C.F."/>
            <person name="Harrison R.J."/>
        </authorList>
    </citation>
    <scope>NUCLEOTIDE SEQUENCE [LARGE SCALE GENOMIC DNA]</scope>
    <source>
        <strain evidence="2 3">NOV-9</strain>
    </source>
</reference>
<dbReference type="Proteomes" id="UP000429523">
    <property type="component" value="Unassembled WGS sequence"/>
</dbReference>
<sequence>MRARAGELLLHCLVAVGCPSVTRSRVNRQLLADVSATRPTVVALFSTNPGR</sequence>
<dbReference type="EMBL" id="QXGF01005923">
    <property type="protein sequence ID" value="KAE8918264.1"/>
    <property type="molecule type" value="Genomic_DNA"/>
</dbReference>
<dbReference type="PROSITE" id="PS51257">
    <property type="entry name" value="PROKAR_LIPOPROTEIN"/>
    <property type="match status" value="1"/>
</dbReference>
<comment type="caution">
    <text evidence="2">The sequence shown here is derived from an EMBL/GenBank/DDBJ whole genome shotgun (WGS) entry which is preliminary data.</text>
</comment>
<gene>
    <name evidence="2" type="ORF">PF009_g31420</name>
</gene>
<name>A0A6A3D9K8_9STRA</name>
<evidence type="ECO:0000313" key="2">
    <source>
        <dbReference type="EMBL" id="KAE8918264.1"/>
    </source>
</evidence>
<feature type="chain" id="PRO_5025569982" evidence="1">
    <location>
        <begin position="25"/>
        <end position="51"/>
    </location>
</feature>
<accession>A0A6A3D9K8</accession>
<dbReference type="AlphaFoldDB" id="A0A6A3D9K8"/>
<evidence type="ECO:0000313" key="3">
    <source>
        <dbReference type="Proteomes" id="UP000429523"/>
    </source>
</evidence>
<protein>
    <submittedName>
        <fullName evidence="2">Uncharacterized protein</fullName>
    </submittedName>
</protein>
<keyword evidence="1" id="KW-0732">Signal</keyword>
<organism evidence="2 3">
    <name type="scientific">Phytophthora fragariae</name>
    <dbReference type="NCBI Taxonomy" id="53985"/>
    <lineage>
        <taxon>Eukaryota</taxon>
        <taxon>Sar</taxon>
        <taxon>Stramenopiles</taxon>
        <taxon>Oomycota</taxon>
        <taxon>Peronosporomycetes</taxon>
        <taxon>Peronosporales</taxon>
        <taxon>Peronosporaceae</taxon>
        <taxon>Phytophthora</taxon>
    </lineage>
</organism>